<dbReference type="PANTHER" id="PTHR11806">
    <property type="entry name" value="GLUCOSE INHIBITED DIVISION PROTEIN A"/>
    <property type="match status" value="1"/>
</dbReference>
<dbReference type="InterPro" id="IPR047001">
    <property type="entry name" value="MnmG_C_subdom"/>
</dbReference>
<dbReference type="FunFam" id="3.50.50.60:FF:000010">
    <property type="entry name" value="tRNA uridine 5-carboxymethylaminomethyl modification enzyme MnmG"/>
    <property type="match status" value="1"/>
</dbReference>
<dbReference type="AlphaFoldDB" id="A0A5F1ZVZ3"/>
<sequence>MTSSFFPNRFDCVVVGAGHAGSEAAYVSSIGGAKTLLITMNLDTIGQMSCNPAIGGIAKGHMVREVDALGGLMGKVIDATGIQFKMLNTSKGPSVWAPRAQAEKKEYQLKVKHTLESIQNLSIRQDTVEDLIIEDDRIVGIRTGRGFEIFTNHVILTTGTFLSSIVHIGTFQKENGRFGEPTVKGLSHSLAKYNLKLGRLKTGTPPRIHMNSVDLSVMSLQEGDPDPSPFSFSTKKITRKQIPCYITYTNEKTHQIINENIHLSPMYSGQIKSTGPRYCPSIEDKIVRFADRERHQIFLEPEGYETQEVYLNGVSTSLPEEVQWRLVRSIAGLENAEILRPGYAIEYDYVDPTELKPTLETKKIKGLYHAGQINGTTGYEEAAAQGLVAAYSVLSSLRGEEPMLFSRGESYIGVLVDDLVHKGVEDPYRMFTSRAEHRLLLRQDNADQRLMKYGYKMGIVSEETFSEMTTRYQKIAEVKEKIQSVPLKPLPEFEALLERKGIQSLKYGAKLDSFLKRPEISFEDIHFLLPESETLNAQDRKVIEMEIKYEGYIKREQDTIDWKNRYLTTPIPESIDYALVPGIKKEAIQKLTKHRPLNLEKASQISGVDPSDIDMLLFYIKGRKPSGLRGPRPCWAELHV</sequence>
<evidence type="ECO:0000256" key="9">
    <source>
        <dbReference type="ARBA" id="ARBA00023027"/>
    </source>
</evidence>
<keyword evidence="5 12" id="KW-0963">Cytoplasm</keyword>
<reference evidence="14 17" key="2">
    <citation type="journal article" date="2019" name="PLoS Negl. Trop. Dis.">
        <title>Revisiting the worldwide diversity of Leptospira species in the environment.</title>
        <authorList>
            <person name="Vincent A.T."/>
            <person name="Schiettekatte O."/>
            <person name="Bourhy P."/>
            <person name="Veyrier F.J."/>
            <person name="Picardeau M."/>
        </authorList>
    </citation>
    <scope>NUCLEOTIDE SEQUENCE [LARGE SCALE GENOMIC DNA]</scope>
    <source>
        <strain evidence="15">201702690</strain>
        <strain evidence="14 17">SSW18</strain>
    </source>
</reference>
<evidence type="ECO:0000313" key="14">
    <source>
        <dbReference type="EMBL" id="TGK03155.1"/>
    </source>
</evidence>
<keyword evidence="8 12" id="KW-0274">FAD</keyword>
<dbReference type="Gene3D" id="3.50.50.60">
    <property type="entry name" value="FAD/NAD(P)-binding domain"/>
    <property type="match status" value="2"/>
</dbReference>
<dbReference type="SMART" id="SM01228">
    <property type="entry name" value="GIDA_assoc_3"/>
    <property type="match status" value="1"/>
</dbReference>
<keyword evidence="16" id="KW-1185">Reference proteome</keyword>
<keyword evidence="6 12" id="KW-0285">Flavoprotein</keyword>
<dbReference type="GO" id="GO:0050660">
    <property type="term" value="F:flavin adenine dinucleotide binding"/>
    <property type="evidence" value="ECO:0007669"/>
    <property type="project" value="UniProtKB-UniRule"/>
</dbReference>
<dbReference type="GO" id="GO:0002098">
    <property type="term" value="P:tRNA wobble uridine modification"/>
    <property type="evidence" value="ECO:0007669"/>
    <property type="project" value="InterPro"/>
</dbReference>
<evidence type="ECO:0000313" key="15">
    <source>
        <dbReference type="EMBL" id="TGL42426.1"/>
    </source>
</evidence>
<gene>
    <name evidence="12 14" type="primary">mnmG</name>
    <name evidence="12" type="synonym">gidA</name>
    <name evidence="14" type="ORF">EHO57_07655</name>
    <name evidence="15" type="ORF">EHQ53_06825</name>
</gene>
<dbReference type="PROSITE" id="PS01280">
    <property type="entry name" value="GIDA_1"/>
    <property type="match status" value="1"/>
</dbReference>
<feature type="binding site" evidence="12">
    <location>
        <begin position="275"/>
        <end position="289"/>
    </location>
    <ligand>
        <name>NAD(+)</name>
        <dbReference type="ChEBI" id="CHEBI:57540"/>
    </ligand>
</feature>
<dbReference type="Gene3D" id="1.10.150.570">
    <property type="entry name" value="GidA associated domain, C-terminal subdomain"/>
    <property type="match status" value="1"/>
</dbReference>
<name>A0A5F1ZVZ3_9LEPT</name>
<feature type="binding site" evidence="12">
    <location>
        <begin position="16"/>
        <end position="21"/>
    </location>
    <ligand>
        <name>FAD</name>
        <dbReference type="ChEBI" id="CHEBI:57692"/>
    </ligand>
</feature>
<dbReference type="Proteomes" id="UP000297946">
    <property type="component" value="Unassembled WGS sequence"/>
</dbReference>
<comment type="similarity">
    <text evidence="3 12">Belongs to the MnmG family.</text>
</comment>
<evidence type="ECO:0000256" key="3">
    <source>
        <dbReference type="ARBA" id="ARBA00007653"/>
    </source>
</evidence>
<dbReference type="InterPro" id="IPR044920">
    <property type="entry name" value="MnmG_C_subdom_sf"/>
</dbReference>
<evidence type="ECO:0000256" key="12">
    <source>
        <dbReference type="HAMAP-Rule" id="MF_00129"/>
    </source>
</evidence>
<keyword evidence="9 12" id="KW-0520">NAD</keyword>
<dbReference type="HAMAP" id="MF_00129">
    <property type="entry name" value="MnmG_GidA"/>
    <property type="match status" value="1"/>
</dbReference>
<feature type="domain" description="tRNA uridine 5-carboxymethylaminomethyl modification enzyme C-terminal subdomain" evidence="13">
    <location>
        <begin position="547"/>
        <end position="618"/>
    </location>
</feature>
<evidence type="ECO:0000256" key="1">
    <source>
        <dbReference type="ARBA" id="ARBA00001974"/>
    </source>
</evidence>
<comment type="function">
    <text evidence="2 12">NAD-binding protein involved in the addition of a carboxymethylaminomethyl (cmnm) group at the wobble position (U34) of certain tRNAs, forming tRNA-cmnm(5)s(2)U34.</text>
</comment>
<comment type="caution">
    <text evidence="14">The sequence shown here is derived from an EMBL/GenBank/DDBJ whole genome shotgun (WGS) entry which is preliminary data.</text>
</comment>
<dbReference type="InterPro" id="IPR049312">
    <property type="entry name" value="GIDA_C_N"/>
</dbReference>
<dbReference type="FunFam" id="3.50.50.60:FF:000002">
    <property type="entry name" value="tRNA uridine 5-carboxymethylaminomethyl modification enzyme MnmG"/>
    <property type="match status" value="1"/>
</dbReference>
<evidence type="ECO:0000256" key="8">
    <source>
        <dbReference type="ARBA" id="ARBA00022827"/>
    </source>
</evidence>
<evidence type="ECO:0000256" key="6">
    <source>
        <dbReference type="ARBA" id="ARBA00022630"/>
    </source>
</evidence>
<evidence type="ECO:0000256" key="4">
    <source>
        <dbReference type="ARBA" id="ARBA00020461"/>
    </source>
</evidence>
<dbReference type="GO" id="GO:0005829">
    <property type="term" value="C:cytosol"/>
    <property type="evidence" value="ECO:0007669"/>
    <property type="project" value="TreeGrafter"/>
</dbReference>
<evidence type="ECO:0000313" key="17">
    <source>
        <dbReference type="Proteomes" id="UP000297946"/>
    </source>
</evidence>
<keyword evidence="7 12" id="KW-0819">tRNA processing</keyword>
<dbReference type="InterPro" id="IPR004416">
    <property type="entry name" value="MnmG"/>
</dbReference>
<dbReference type="Pfam" id="PF13932">
    <property type="entry name" value="SAM_GIDA_C"/>
    <property type="match status" value="1"/>
</dbReference>
<accession>A0A5F1ZVZ3</accession>
<dbReference type="GO" id="GO:0030488">
    <property type="term" value="P:tRNA methylation"/>
    <property type="evidence" value="ECO:0007669"/>
    <property type="project" value="TreeGrafter"/>
</dbReference>
<dbReference type="InterPro" id="IPR002218">
    <property type="entry name" value="MnmG-rel"/>
</dbReference>
<dbReference type="Gene3D" id="1.10.10.1800">
    <property type="entry name" value="tRNA uridine 5-carboxymethylaminomethyl modification enzyme MnmG/GidA"/>
    <property type="match status" value="1"/>
</dbReference>
<dbReference type="EMBL" id="RQER01000004">
    <property type="protein sequence ID" value="TGK03155.1"/>
    <property type="molecule type" value="Genomic_DNA"/>
</dbReference>
<evidence type="ECO:0000313" key="16">
    <source>
        <dbReference type="Proteomes" id="UP000297273"/>
    </source>
</evidence>
<evidence type="ECO:0000259" key="13">
    <source>
        <dbReference type="SMART" id="SM01228"/>
    </source>
</evidence>
<evidence type="ECO:0000256" key="10">
    <source>
        <dbReference type="ARBA" id="ARBA00025948"/>
    </source>
</evidence>
<dbReference type="OrthoDB" id="9815560at2"/>
<dbReference type="FunFam" id="1.10.150.570:FF:000001">
    <property type="entry name" value="tRNA uridine 5-carboxymethylaminomethyl modification enzyme MnmG"/>
    <property type="match status" value="1"/>
</dbReference>
<comment type="caution">
    <text evidence="12">Lacks conserved residue(s) required for the propagation of feature annotation.</text>
</comment>
<dbReference type="InterPro" id="IPR036188">
    <property type="entry name" value="FAD/NAD-bd_sf"/>
</dbReference>
<reference evidence="15" key="1">
    <citation type="submission" date="2018-10" db="EMBL/GenBank/DDBJ databases">
        <authorList>
            <person name="Vincent A.T."/>
            <person name="Schiettekatte O."/>
            <person name="Bourhy P."/>
            <person name="Veyrier F.J."/>
            <person name="Picardeau M."/>
        </authorList>
    </citation>
    <scope>NUCLEOTIDE SEQUENCE</scope>
    <source>
        <strain evidence="15">201702690</strain>
    </source>
</reference>
<dbReference type="InterPro" id="IPR040131">
    <property type="entry name" value="MnmG_N"/>
</dbReference>
<dbReference type="SUPFAM" id="SSF51905">
    <property type="entry name" value="FAD/NAD(P)-binding domain"/>
    <property type="match status" value="1"/>
</dbReference>
<evidence type="ECO:0000256" key="7">
    <source>
        <dbReference type="ARBA" id="ARBA00022694"/>
    </source>
</evidence>
<dbReference type="InterPro" id="IPR026904">
    <property type="entry name" value="MnmG_C"/>
</dbReference>
<dbReference type="PANTHER" id="PTHR11806:SF0">
    <property type="entry name" value="PROTEIN MTO1 HOMOLOG, MITOCHONDRIAL"/>
    <property type="match status" value="1"/>
</dbReference>
<proteinExistence type="inferred from homology"/>
<dbReference type="InterPro" id="IPR020595">
    <property type="entry name" value="MnmG-rel_CS"/>
</dbReference>
<dbReference type="Pfam" id="PF21680">
    <property type="entry name" value="GIDA_C_1st"/>
    <property type="match status" value="1"/>
</dbReference>
<protein>
    <recommendedName>
        <fullName evidence="4 12">tRNA uridine 5-carboxymethylaminomethyl modification enzyme MnmG</fullName>
    </recommendedName>
    <alternativeName>
        <fullName evidence="11 12">Glucose-inhibited division protein A</fullName>
    </alternativeName>
</protein>
<dbReference type="Proteomes" id="UP000297273">
    <property type="component" value="Unassembled WGS sequence"/>
</dbReference>
<evidence type="ECO:0000256" key="2">
    <source>
        <dbReference type="ARBA" id="ARBA00003717"/>
    </source>
</evidence>
<dbReference type="EMBL" id="RQGC01000004">
    <property type="protein sequence ID" value="TGL42426.1"/>
    <property type="molecule type" value="Genomic_DNA"/>
</dbReference>
<dbReference type="NCBIfam" id="TIGR00136">
    <property type="entry name" value="mnmG_gidA"/>
    <property type="match status" value="1"/>
</dbReference>
<evidence type="ECO:0000256" key="5">
    <source>
        <dbReference type="ARBA" id="ARBA00022490"/>
    </source>
</evidence>
<dbReference type="Pfam" id="PF01134">
    <property type="entry name" value="GIDA"/>
    <property type="match status" value="1"/>
</dbReference>
<dbReference type="RefSeq" id="WP_135644407.1">
    <property type="nucleotide sequence ID" value="NZ_RQER01000004.1"/>
</dbReference>
<comment type="cofactor">
    <cofactor evidence="1 12">
        <name>FAD</name>
        <dbReference type="ChEBI" id="CHEBI:57692"/>
    </cofactor>
</comment>
<comment type="subunit">
    <text evidence="10 12">Homodimer. Heterotetramer of two MnmE and two MnmG subunits.</text>
</comment>
<evidence type="ECO:0000256" key="11">
    <source>
        <dbReference type="ARBA" id="ARBA00031800"/>
    </source>
</evidence>
<organism evidence="14 17">
    <name type="scientific">Leptospira langatensis</name>
    <dbReference type="NCBI Taxonomy" id="2484983"/>
    <lineage>
        <taxon>Bacteria</taxon>
        <taxon>Pseudomonadati</taxon>
        <taxon>Spirochaetota</taxon>
        <taxon>Spirochaetia</taxon>
        <taxon>Leptospirales</taxon>
        <taxon>Leptospiraceae</taxon>
        <taxon>Leptospira</taxon>
    </lineage>
</organism>
<comment type="subcellular location">
    <subcellularLocation>
        <location evidence="12">Cytoplasm</location>
    </subcellularLocation>
</comment>